<feature type="compositionally biased region" description="Low complexity" evidence="1">
    <location>
        <begin position="173"/>
        <end position="187"/>
    </location>
</feature>
<reference evidence="2" key="1">
    <citation type="submission" date="2022-11" db="EMBL/GenBank/DDBJ databases">
        <authorList>
            <person name="Petersen C."/>
        </authorList>
    </citation>
    <scope>NUCLEOTIDE SEQUENCE</scope>
    <source>
        <strain evidence="2">IBT 19713</strain>
    </source>
</reference>
<reference evidence="2" key="2">
    <citation type="journal article" date="2023" name="IMA Fungus">
        <title>Comparative genomic study of the Penicillium genus elucidates a diverse pangenome and 15 lateral gene transfer events.</title>
        <authorList>
            <person name="Petersen C."/>
            <person name="Sorensen T."/>
            <person name="Nielsen M.R."/>
            <person name="Sondergaard T.E."/>
            <person name="Sorensen J.L."/>
            <person name="Fitzpatrick D.A."/>
            <person name="Frisvad J.C."/>
            <person name="Nielsen K.L."/>
        </authorList>
    </citation>
    <scope>NUCLEOTIDE SEQUENCE</scope>
    <source>
        <strain evidence="2">IBT 19713</strain>
    </source>
</reference>
<keyword evidence="3" id="KW-1185">Reference proteome</keyword>
<evidence type="ECO:0000313" key="2">
    <source>
        <dbReference type="EMBL" id="KAJ5226044.1"/>
    </source>
</evidence>
<evidence type="ECO:0000256" key="1">
    <source>
        <dbReference type="SAM" id="MobiDB-lite"/>
    </source>
</evidence>
<evidence type="ECO:0000313" key="3">
    <source>
        <dbReference type="Proteomes" id="UP001150941"/>
    </source>
</evidence>
<dbReference type="EMBL" id="JAPQKS010000005">
    <property type="protein sequence ID" value="KAJ5226044.1"/>
    <property type="molecule type" value="Genomic_DNA"/>
</dbReference>
<feature type="compositionally biased region" description="Polar residues" evidence="1">
    <location>
        <begin position="149"/>
        <end position="163"/>
    </location>
</feature>
<dbReference type="AlphaFoldDB" id="A0A9W9NWP6"/>
<protein>
    <submittedName>
        <fullName evidence="2">Uncharacterized protein</fullName>
    </submittedName>
</protein>
<dbReference type="Proteomes" id="UP001150941">
    <property type="component" value="Unassembled WGS sequence"/>
</dbReference>
<gene>
    <name evidence="2" type="ORF">N7468_007269</name>
</gene>
<dbReference type="GeneID" id="83203868"/>
<feature type="region of interest" description="Disordered" evidence="1">
    <location>
        <begin position="98"/>
        <end position="189"/>
    </location>
</feature>
<accession>A0A9W9NWP6</accession>
<feature type="compositionally biased region" description="Low complexity" evidence="1">
    <location>
        <begin position="119"/>
        <end position="135"/>
    </location>
</feature>
<name>A0A9W9NWP6_9EURO</name>
<proteinExistence type="predicted"/>
<sequence>MPAAIVTTPTVVRDLHDDEKLVLDEFERHVRHCTQCELALENDDNTQCERGHLLAVDVTQYLYSESGRYFAQVDKEAGKPTRVKLPRDSSSTRYLLESVEHGMRLSSPRRGRAPPVRPPSSRSNTSSRSANSPRPIVQQVRPRSRTPETRASPTTIIERSPSTGKRPVIVYQSPRVSPSRSSSNRGSLYINDNMDREERRTRVYLNTHR</sequence>
<comment type="caution">
    <text evidence="2">The sequence shown here is derived from an EMBL/GenBank/DDBJ whole genome shotgun (WGS) entry which is preliminary data.</text>
</comment>
<organism evidence="2 3">
    <name type="scientific">Penicillium chermesinum</name>
    <dbReference type="NCBI Taxonomy" id="63820"/>
    <lineage>
        <taxon>Eukaryota</taxon>
        <taxon>Fungi</taxon>
        <taxon>Dikarya</taxon>
        <taxon>Ascomycota</taxon>
        <taxon>Pezizomycotina</taxon>
        <taxon>Eurotiomycetes</taxon>
        <taxon>Eurotiomycetidae</taxon>
        <taxon>Eurotiales</taxon>
        <taxon>Aspergillaceae</taxon>
        <taxon>Penicillium</taxon>
    </lineage>
</organism>
<dbReference type="OrthoDB" id="5387413at2759"/>
<dbReference type="RefSeq" id="XP_058329455.1">
    <property type="nucleotide sequence ID" value="XM_058476565.1"/>
</dbReference>